<keyword evidence="2" id="KW-1185">Reference proteome</keyword>
<organism evidence="1 2">
    <name type="scientific">Cirrhinus molitorella</name>
    <name type="common">mud carp</name>
    <dbReference type="NCBI Taxonomy" id="172907"/>
    <lineage>
        <taxon>Eukaryota</taxon>
        <taxon>Metazoa</taxon>
        <taxon>Chordata</taxon>
        <taxon>Craniata</taxon>
        <taxon>Vertebrata</taxon>
        <taxon>Euteleostomi</taxon>
        <taxon>Actinopterygii</taxon>
        <taxon>Neopterygii</taxon>
        <taxon>Teleostei</taxon>
        <taxon>Ostariophysi</taxon>
        <taxon>Cypriniformes</taxon>
        <taxon>Cyprinidae</taxon>
        <taxon>Labeoninae</taxon>
        <taxon>Labeonini</taxon>
        <taxon>Cirrhinus</taxon>
    </lineage>
</organism>
<feature type="non-terminal residue" evidence="1">
    <location>
        <position position="81"/>
    </location>
</feature>
<name>A0ABR3LPZ1_9TELE</name>
<comment type="caution">
    <text evidence="1">The sequence shown here is derived from an EMBL/GenBank/DDBJ whole genome shotgun (WGS) entry which is preliminary data.</text>
</comment>
<accession>A0ABR3LPZ1</accession>
<protein>
    <submittedName>
        <fullName evidence="1">Uncharacterized protein</fullName>
    </submittedName>
</protein>
<evidence type="ECO:0000313" key="1">
    <source>
        <dbReference type="EMBL" id="KAL1254081.1"/>
    </source>
</evidence>
<sequence length="81" mass="8875">QYATAADVECSLVLPASPRLILLVAGDKATLGGWMISIENNIICEGIMENFITGLAAVFAVYYVFNLQYQEEAAKTLEFLQ</sequence>
<dbReference type="EMBL" id="JAYMGO010000020">
    <property type="protein sequence ID" value="KAL1254081.1"/>
    <property type="molecule type" value="Genomic_DNA"/>
</dbReference>
<dbReference type="Proteomes" id="UP001558613">
    <property type="component" value="Unassembled WGS sequence"/>
</dbReference>
<gene>
    <name evidence="1" type="ORF">QQF64_016310</name>
</gene>
<feature type="non-terminal residue" evidence="1">
    <location>
        <position position="1"/>
    </location>
</feature>
<reference evidence="1 2" key="1">
    <citation type="submission" date="2023-09" db="EMBL/GenBank/DDBJ databases">
        <authorList>
            <person name="Wang M."/>
        </authorList>
    </citation>
    <scope>NUCLEOTIDE SEQUENCE [LARGE SCALE GENOMIC DNA]</scope>
    <source>
        <strain evidence="1">GT-2023</strain>
        <tissue evidence="1">Liver</tissue>
    </source>
</reference>
<evidence type="ECO:0000313" key="2">
    <source>
        <dbReference type="Proteomes" id="UP001558613"/>
    </source>
</evidence>
<proteinExistence type="predicted"/>